<reference evidence="1 2" key="1">
    <citation type="submission" date="2020-08" db="EMBL/GenBank/DDBJ databases">
        <title>Edaphobacter telluris sp. nov. and Acidobacterium dinghuensis sp. nov., two acidobacteria isolated from forest soil.</title>
        <authorList>
            <person name="Fu J."/>
            <person name="Qiu L."/>
        </authorList>
    </citation>
    <scope>NUCLEOTIDE SEQUENCE [LARGE SCALE GENOMIC DNA]</scope>
    <source>
        <strain evidence="1">4Y35</strain>
    </source>
</reference>
<keyword evidence="2" id="KW-1185">Reference proteome</keyword>
<evidence type="ECO:0000313" key="2">
    <source>
        <dbReference type="Proteomes" id="UP000515312"/>
    </source>
</evidence>
<dbReference type="KEGG" id="adin:H7849_04965"/>
<organism evidence="1 2">
    <name type="scientific">Alloacidobacterium dinghuense</name>
    <dbReference type="NCBI Taxonomy" id="2763107"/>
    <lineage>
        <taxon>Bacteria</taxon>
        <taxon>Pseudomonadati</taxon>
        <taxon>Acidobacteriota</taxon>
        <taxon>Terriglobia</taxon>
        <taxon>Terriglobales</taxon>
        <taxon>Acidobacteriaceae</taxon>
        <taxon>Alloacidobacterium</taxon>
    </lineage>
</organism>
<accession>A0A7G8BL94</accession>
<evidence type="ECO:0000313" key="1">
    <source>
        <dbReference type="EMBL" id="QNI33314.1"/>
    </source>
</evidence>
<sequence length="109" mass="12221">MEEYPLTVQGIVMWLRSKASGLESRGVTLAGVQERHMHIPAAFGDFDSEQAMGRITAWTSGHVDFEVLRTSDGKDAFIRHEMISNLDAPALEIAFGKFLQKMMRPDEPI</sequence>
<dbReference type="AlphaFoldDB" id="A0A7G8BL94"/>
<dbReference type="EMBL" id="CP060394">
    <property type="protein sequence ID" value="QNI33314.1"/>
    <property type="molecule type" value="Genomic_DNA"/>
</dbReference>
<name>A0A7G8BL94_9BACT</name>
<protein>
    <submittedName>
        <fullName evidence="1">Uncharacterized protein</fullName>
    </submittedName>
</protein>
<dbReference type="Pfam" id="PF24689">
    <property type="entry name" value="TriTu"/>
    <property type="match status" value="1"/>
</dbReference>
<dbReference type="Proteomes" id="UP000515312">
    <property type="component" value="Chromosome"/>
</dbReference>
<dbReference type="InterPro" id="IPR057062">
    <property type="entry name" value="TriTu"/>
</dbReference>
<proteinExistence type="predicted"/>
<dbReference type="RefSeq" id="WP_186744649.1">
    <property type="nucleotide sequence ID" value="NZ_CP060394.1"/>
</dbReference>
<gene>
    <name evidence="1" type="ORF">H7849_04965</name>
</gene>